<dbReference type="Pfam" id="PF14131">
    <property type="entry name" value="DUF4298"/>
    <property type="match status" value="1"/>
</dbReference>
<gene>
    <name evidence="2" type="ORF">Q3982_10065</name>
</gene>
<dbReference type="Proteomes" id="UP001168575">
    <property type="component" value="Unassembled WGS sequence"/>
</dbReference>
<accession>A0AA43RJL1</accession>
<name>A0AA43RJL1_9ACTN</name>
<evidence type="ECO:0000313" key="2">
    <source>
        <dbReference type="EMBL" id="MDO4843009.1"/>
    </source>
</evidence>
<comment type="caution">
    <text evidence="2">The sequence shown here is derived from an EMBL/GenBank/DDBJ whole genome shotgun (WGS) entry which is preliminary data.</text>
</comment>
<feature type="coiled-coil region" evidence="1">
    <location>
        <begin position="19"/>
        <end position="53"/>
    </location>
</feature>
<dbReference type="AlphaFoldDB" id="A0AA43RJL1"/>
<evidence type="ECO:0000313" key="3">
    <source>
        <dbReference type="Proteomes" id="UP001168575"/>
    </source>
</evidence>
<sequence length="121" mass="14055">MIESFSISLQKNTYQEQYIMKQIERINQMEERLEQVVAAVKNMLLALEQYEKAQEAKAMLETYYGSDDWKKDYADDEAGRLPQDLKRGVLSEDALWNVLDDCKELDTRLSQLVTKVLSGRG</sequence>
<keyword evidence="3" id="KW-1185">Reference proteome</keyword>
<organism evidence="2 3">
    <name type="scientific">Phoenicibacter congonensis</name>
    <dbReference type="NCBI Taxonomy" id="1944646"/>
    <lineage>
        <taxon>Bacteria</taxon>
        <taxon>Bacillati</taxon>
        <taxon>Actinomycetota</taxon>
        <taxon>Coriobacteriia</taxon>
        <taxon>Eggerthellales</taxon>
        <taxon>Eggerthellaceae</taxon>
        <taxon>Phoenicibacter</taxon>
    </lineage>
</organism>
<protein>
    <submittedName>
        <fullName evidence="2">DUF4298 domain-containing protein</fullName>
    </submittedName>
</protein>
<dbReference type="EMBL" id="JAUMVS010000417">
    <property type="protein sequence ID" value="MDO4843009.1"/>
    <property type="molecule type" value="Genomic_DNA"/>
</dbReference>
<reference evidence="2" key="1">
    <citation type="submission" date="2023-07" db="EMBL/GenBank/DDBJ databases">
        <title>Between Cages and Wild: Unraveling the Impact of Captivity on Animal Microbiomes and Antimicrobial Resistance.</title>
        <authorList>
            <person name="Schmartz G.P."/>
            <person name="Rehner J."/>
            <person name="Schuff M.J."/>
            <person name="Becker S.L."/>
            <person name="Kravczyk M."/>
            <person name="Gurevich A."/>
            <person name="Francke R."/>
            <person name="Mueller R."/>
            <person name="Keller V."/>
            <person name="Keller A."/>
        </authorList>
    </citation>
    <scope>NUCLEOTIDE SEQUENCE</scope>
    <source>
        <strain evidence="2">S12M_St_49</strain>
    </source>
</reference>
<keyword evidence="1" id="KW-0175">Coiled coil</keyword>
<proteinExistence type="predicted"/>
<evidence type="ECO:0000256" key="1">
    <source>
        <dbReference type="SAM" id="Coils"/>
    </source>
</evidence>
<dbReference type="InterPro" id="IPR025384">
    <property type="entry name" value="DUF4298"/>
</dbReference>